<dbReference type="GO" id="GO:0019207">
    <property type="term" value="F:kinase regulator activity"/>
    <property type="evidence" value="ECO:0007669"/>
    <property type="project" value="TreeGrafter"/>
</dbReference>
<gene>
    <name evidence="4" type="ORF">PMAYCL1PPCAC_16487</name>
</gene>
<feature type="transmembrane region" description="Helical" evidence="2">
    <location>
        <begin position="20"/>
        <end position="39"/>
    </location>
</feature>
<name>A0AAN5CKU1_9BILA</name>
<dbReference type="EMBL" id="BTRK01000004">
    <property type="protein sequence ID" value="GMR46292.1"/>
    <property type="molecule type" value="Genomic_DNA"/>
</dbReference>
<dbReference type="FunFam" id="3.30.2280.10:FF:000004">
    <property type="entry name" value="Protein CBG05668"/>
    <property type="match status" value="1"/>
</dbReference>
<keyword evidence="2" id="KW-0812">Transmembrane</keyword>
<dbReference type="InterPro" id="IPR037395">
    <property type="entry name" value="GSKIP"/>
</dbReference>
<evidence type="ECO:0000259" key="3">
    <source>
        <dbReference type="Pfam" id="PF05303"/>
    </source>
</evidence>
<dbReference type="Gene3D" id="3.30.2280.10">
    <property type="entry name" value="Hypothetical protein (hspc210)"/>
    <property type="match status" value="1"/>
</dbReference>
<keyword evidence="5" id="KW-1185">Reference proteome</keyword>
<feature type="domain" description="GSKIP" evidence="3">
    <location>
        <begin position="92"/>
        <end position="189"/>
    </location>
</feature>
<keyword evidence="2" id="KW-1133">Transmembrane helix</keyword>
<keyword evidence="2" id="KW-0472">Membrane</keyword>
<dbReference type="Pfam" id="PF05303">
    <property type="entry name" value="GSKIP_dom"/>
    <property type="match status" value="1"/>
</dbReference>
<proteinExistence type="inferred from homology"/>
<feature type="non-terminal residue" evidence="4">
    <location>
        <position position="1"/>
    </location>
</feature>
<dbReference type="GO" id="GO:0051018">
    <property type="term" value="F:protein kinase A binding"/>
    <property type="evidence" value="ECO:0007669"/>
    <property type="project" value="TreeGrafter"/>
</dbReference>
<evidence type="ECO:0000256" key="1">
    <source>
        <dbReference type="ARBA" id="ARBA00009571"/>
    </source>
</evidence>
<dbReference type="GO" id="GO:0005737">
    <property type="term" value="C:cytoplasm"/>
    <property type="evidence" value="ECO:0007669"/>
    <property type="project" value="TreeGrafter"/>
</dbReference>
<dbReference type="Proteomes" id="UP001328107">
    <property type="component" value="Unassembled WGS sequence"/>
</dbReference>
<accession>A0AAN5CKU1</accession>
<dbReference type="PANTHER" id="PTHR12490:SF4">
    <property type="entry name" value="GSK3B-INTERACTING PROTEIN"/>
    <property type="match status" value="1"/>
</dbReference>
<reference evidence="5" key="1">
    <citation type="submission" date="2022-10" db="EMBL/GenBank/DDBJ databases">
        <title>Genome assembly of Pristionchus species.</title>
        <authorList>
            <person name="Yoshida K."/>
            <person name="Sommer R.J."/>
        </authorList>
    </citation>
    <scope>NUCLEOTIDE SEQUENCE [LARGE SCALE GENOMIC DNA]</scope>
    <source>
        <strain evidence="5">RS5460</strain>
    </source>
</reference>
<dbReference type="InterPro" id="IPR023231">
    <property type="entry name" value="GSKIP_dom_sf"/>
</dbReference>
<dbReference type="PANTHER" id="PTHR12490">
    <property type="entry name" value="GSK3B-INTERACTING PROTEIN"/>
    <property type="match status" value="1"/>
</dbReference>
<protein>
    <recommendedName>
        <fullName evidence="3">GSKIP domain-containing protein</fullName>
    </recommendedName>
</protein>
<organism evidence="4 5">
    <name type="scientific">Pristionchus mayeri</name>
    <dbReference type="NCBI Taxonomy" id="1317129"/>
    <lineage>
        <taxon>Eukaryota</taxon>
        <taxon>Metazoa</taxon>
        <taxon>Ecdysozoa</taxon>
        <taxon>Nematoda</taxon>
        <taxon>Chromadorea</taxon>
        <taxon>Rhabditida</taxon>
        <taxon>Rhabditina</taxon>
        <taxon>Diplogasteromorpha</taxon>
        <taxon>Diplogasteroidea</taxon>
        <taxon>Neodiplogasteridae</taxon>
        <taxon>Pristionchus</taxon>
    </lineage>
</organism>
<dbReference type="SUPFAM" id="SSF103107">
    <property type="entry name" value="Hypothetical protein c14orf129, hspc210"/>
    <property type="match status" value="1"/>
</dbReference>
<evidence type="ECO:0000313" key="4">
    <source>
        <dbReference type="EMBL" id="GMR46292.1"/>
    </source>
</evidence>
<evidence type="ECO:0000256" key="2">
    <source>
        <dbReference type="SAM" id="Phobius"/>
    </source>
</evidence>
<comment type="similarity">
    <text evidence="1">Belongs to the GSKIP family.</text>
</comment>
<sequence>FLSYSVTDSKEDISQLITSFPLSLLLIIHSLLPVSSLLFRIRMTTTEPMRCLRCGKTGGGPSFGTIPIPRPRILSLNRSSAPSALSACNNLELEAVVAMHENSFAVRSICVSEMLPRTDDIIFVNVKTIEGQPYCLELTRKGWRVTSIRTDCMMGDFTKWEMFVKYYDSLGELLYDISPEYQQRLHEKMDEESEACLHPRSSTIPLHLPSRPHE</sequence>
<comment type="caution">
    <text evidence="4">The sequence shown here is derived from an EMBL/GenBank/DDBJ whole genome shotgun (WGS) entry which is preliminary data.</text>
</comment>
<dbReference type="InterPro" id="IPR007967">
    <property type="entry name" value="GSKIP_dom"/>
</dbReference>
<evidence type="ECO:0000313" key="5">
    <source>
        <dbReference type="Proteomes" id="UP001328107"/>
    </source>
</evidence>
<dbReference type="AlphaFoldDB" id="A0AAN5CKU1"/>
<dbReference type="GO" id="GO:0060828">
    <property type="term" value="P:regulation of canonical Wnt signaling pathway"/>
    <property type="evidence" value="ECO:0007669"/>
    <property type="project" value="InterPro"/>
</dbReference>